<dbReference type="AlphaFoldDB" id="A0A812KTU3"/>
<dbReference type="GO" id="GO:0020037">
    <property type="term" value="F:heme binding"/>
    <property type="evidence" value="ECO:0007669"/>
    <property type="project" value="UniProtKB-UniRule"/>
</dbReference>
<evidence type="ECO:0000313" key="7">
    <source>
        <dbReference type="Proteomes" id="UP000604046"/>
    </source>
</evidence>
<proteinExistence type="inferred from homology"/>
<evidence type="ECO:0000256" key="3">
    <source>
        <dbReference type="ARBA" id="ARBA00023004"/>
    </source>
</evidence>
<feature type="domain" description="Cytochrome b5 heme-binding" evidence="5">
    <location>
        <begin position="1"/>
        <end position="42"/>
    </location>
</feature>
<accession>A0A812KTU3</accession>
<comment type="similarity">
    <text evidence="4">Belongs to the cytochrome b5 family.</text>
</comment>
<reference evidence="6" key="1">
    <citation type="submission" date="2021-02" db="EMBL/GenBank/DDBJ databases">
        <authorList>
            <person name="Dougan E. K."/>
            <person name="Rhodes N."/>
            <person name="Thang M."/>
            <person name="Chan C."/>
        </authorList>
    </citation>
    <scope>NUCLEOTIDE SEQUENCE</scope>
</reference>
<evidence type="ECO:0000259" key="5">
    <source>
        <dbReference type="PROSITE" id="PS50255"/>
    </source>
</evidence>
<name>A0A812KTU3_9DINO</name>
<comment type="caution">
    <text evidence="6">The sequence shown here is derived from an EMBL/GenBank/DDBJ whole genome shotgun (WGS) entry which is preliminary data.</text>
</comment>
<dbReference type="OrthoDB" id="260519at2759"/>
<organism evidence="6 7">
    <name type="scientific">Symbiodinium natans</name>
    <dbReference type="NCBI Taxonomy" id="878477"/>
    <lineage>
        <taxon>Eukaryota</taxon>
        <taxon>Sar</taxon>
        <taxon>Alveolata</taxon>
        <taxon>Dinophyceae</taxon>
        <taxon>Suessiales</taxon>
        <taxon>Symbiodiniaceae</taxon>
        <taxon>Symbiodinium</taxon>
    </lineage>
</organism>
<dbReference type="Pfam" id="PF00173">
    <property type="entry name" value="Cyt-b5"/>
    <property type="match status" value="1"/>
</dbReference>
<keyword evidence="7" id="KW-1185">Reference proteome</keyword>
<evidence type="ECO:0000256" key="1">
    <source>
        <dbReference type="ARBA" id="ARBA00022617"/>
    </source>
</evidence>
<evidence type="ECO:0000256" key="2">
    <source>
        <dbReference type="ARBA" id="ARBA00022723"/>
    </source>
</evidence>
<dbReference type="InterPro" id="IPR001199">
    <property type="entry name" value="Cyt_B5-like_heme/steroid-bd"/>
</dbReference>
<dbReference type="EMBL" id="CAJNDS010000774">
    <property type="protein sequence ID" value="CAE7232942.1"/>
    <property type="molecule type" value="Genomic_DNA"/>
</dbReference>
<dbReference type="PROSITE" id="PS00191">
    <property type="entry name" value="CYTOCHROME_B5_1"/>
    <property type="match status" value="1"/>
</dbReference>
<protein>
    <recommendedName>
        <fullName evidence="5">Cytochrome b5 heme-binding domain-containing protein</fullName>
    </recommendedName>
</protein>
<keyword evidence="2 4" id="KW-0479">Metal-binding</keyword>
<evidence type="ECO:0000313" key="6">
    <source>
        <dbReference type="EMBL" id="CAE7232942.1"/>
    </source>
</evidence>
<dbReference type="InterPro" id="IPR018506">
    <property type="entry name" value="Cyt_B5_heme-BS"/>
</dbReference>
<keyword evidence="1 4" id="KW-0349">Heme</keyword>
<evidence type="ECO:0000256" key="4">
    <source>
        <dbReference type="RuleBase" id="RU362121"/>
    </source>
</evidence>
<sequence length="69" mass="7749">MQTVKQKGFVVIFNEVYNLKDYVRKHPGGEDILLSVFGSDATVTCPQSSMLHCLGTSCRDQGYRILHLC</sequence>
<dbReference type="InterPro" id="IPR036400">
    <property type="entry name" value="Cyt_B5-like_heme/steroid_sf"/>
</dbReference>
<dbReference type="SUPFAM" id="SSF55856">
    <property type="entry name" value="Cytochrome b5-like heme/steroid binding domain"/>
    <property type="match status" value="1"/>
</dbReference>
<dbReference type="Gene3D" id="3.10.120.10">
    <property type="entry name" value="Cytochrome b5-like heme/steroid binding domain"/>
    <property type="match status" value="1"/>
</dbReference>
<keyword evidence="3 4" id="KW-0408">Iron</keyword>
<dbReference type="GO" id="GO:0046872">
    <property type="term" value="F:metal ion binding"/>
    <property type="evidence" value="ECO:0007669"/>
    <property type="project" value="UniProtKB-UniRule"/>
</dbReference>
<dbReference type="PROSITE" id="PS50255">
    <property type="entry name" value="CYTOCHROME_B5_2"/>
    <property type="match status" value="1"/>
</dbReference>
<gene>
    <name evidence="6" type="ORF">SNAT2548_LOCUS9682</name>
</gene>
<dbReference type="Proteomes" id="UP000604046">
    <property type="component" value="Unassembled WGS sequence"/>
</dbReference>